<feature type="region of interest" description="Disordered" evidence="1">
    <location>
        <begin position="23"/>
        <end position="80"/>
    </location>
</feature>
<dbReference type="Proteomes" id="UP001548590">
    <property type="component" value="Unassembled WGS sequence"/>
</dbReference>
<organism evidence="2 3">
    <name type="scientific">Uliginosibacterium paludis</name>
    <dbReference type="NCBI Taxonomy" id="1615952"/>
    <lineage>
        <taxon>Bacteria</taxon>
        <taxon>Pseudomonadati</taxon>
        <taxon>Pseudomonadota</taxon>
        <taxon>Betaproteobacteria</taxon>
        <taxon>Rhodocyclales</taxon>
        <taxon>Zoogloeaceae</taxon>
        <taxon>Uliginosibacterium</taxon>
    </lineage>
</organism>
<evidence type="ECO:0000313" key="2">
    <source>
        <dbReference type="EMBL" id="MET1489332.1"/>
    </source>
</evidence>
<dbReference type="PROSITE" id="PS51257">
    <property type="entry name" value="PROKAR_LIPOPROTEIN"/>
    <property type="match status" value="1"/>
</dbReference>
<reference evidence="2 3" key="1">
    <citation type="submission" date="2024-07" db="EMBL/GenBank/DDBJ databases">
        <title>Uliginosibacterium paludis KCTC:42655.</title>
        <authorList>
            <person name="Kim M.K."/>
        </authorList>
    </citation>
    <scope>NUCLEOTIDE SEQUENCE [LARGE SCALE GENOMIC DNA]</scope>
    <source>
        <strain evidence="2 3">KCTC 42655</strain>
    </source>
</reference>
<accession>A0ABV2CPA3</accession>
<feature type="compositionally biased region" description="Low complexity" evidence="1">
    <location>
        <begin position="36"/>
        <end position="76"/>
    </location>
</feature>
<keyword evidence="3" id="KW-1185">Reference proteome</keyword>
<dbReference type="RefSeq" id="WP_345925675.1">
    <property type="nucleotide sequence ID" value="NZ_JBDIVF010000002.1"/>
</dbReference>
<gene>
    <name evidence="2" type="ORF">ABVT11_05805</name>
</gene>
<protein>
    <submittedName>
        <fullName evidence="2">Uncharacterized protein</fullName>
    </submittedName>
</protein>
<evidence type="ECO:0000313" key="3">
    <source>
        <dbReference type="Proteomes" id="UP001548590"/>
    </source>
</evidence>
<name>A0ABV2CPA3_9RHOO</name>
<dbReference type="EMBL" id="JBEWLZ010000003">
    <property type="protein sequence ID" value="MET1489332.1"/>
    <property type="molecule type" value="Genomic_DNA"/>
</dbReference>
<evidence type="ECO:0000256" key="1">
    <source>
        <dbReference type="SAM" id="MobiDB-lite"/>
    </source>
</evidence>
<proteinExistence type="predicted"/>
<comment type="caution">
    <text evidence="2">The sequence shown here is derived from an EMBL/GenBank/DDBJ whole genome shotgun (WGS) entry which is preliminary data.</text>
</comment>
<sequence>MFAARTVATGTLALILAACGGGGGGGGNETQPVPVSGSSASSSSSASSASSSSAGNAASSSASSASSSQGSAEAGSTTLTGNDFEGIWVDRLGFPALISPEGSVYQDGDDTNLTGSISFTADTWQLGSQTTNQTSSLKSETATGSGSFSPKKLFSGTVHSTGAGGTRDIAVSWTYSSDNDRAVSLASLAGAWQDLTIDANGNLSGLIVQHALEPGACQYSGKIEPVTQGSSKNLFKFSLTRSAVPGKTCSSTRTDAGFAAVMSSTDSSFGQMLVGVANNTSTGERSLEFYWSRLK</sequence>